<organism evidence="9 10">
    <name type="scientific">Lacisediminihabitans profunda</name>
    <dbReference type="NCBI Taxonomy" id="2594790"/>
    <lineage>
        <taxon>Bacteria</taxon>
        <taxon>Bacillati</taxon>
        <taxon>Actinomycetota</taxon>
        <taxon>Actinomycetes</taxon>
        <taxon>Micrococcales</taxon>
        <taxon>Microbacteriaceae</taxon>
        <taxon>Lacisediminihabitans</taxon>
    </lineage>
</organism>
<feature type="domain" description="DUF6596" evidence="8">
    <location>
        <begin position="227"/>
        <end position="329"/>
    </location>
</feature>
<dbReference type="PANTHER" id="PTHR47756">
    <property type="entry name" value="BLL6612 PROTEIN-RELATED"/>
    <property type="match status" value="1"/>
</dbReference>
<evidence type="ECO:0000256" key="5">
    <source>
        <dbReference type="SAM" id="MobiDB-lite"/>
    </source>
</evidence>
<keyword evidence="10" id="KW-1185">Reference proteome</keyword>
<dbReference type="Pfam" id="PF08281">
    <property type="entry name" value="Sigma70_r4_2"/>
    <property type="match status" value="1"/>
</dbReference>
<reference evidence="9 10" key="1">
    <citation type="submission" date="2019-08" db="EMBL/GenBank/DDBJ databases">
        <title>Bacterial whole genome sequence for Glaciihabitans sp. CHu50b-6-2.</title>
        <authorList>
            <person name="Jin L."/>
        </authorList>
    </citation>
    <scope>NUCLEOTIDE SEQUENCE [LARGE SCALE GENOMIC DNA]</scope>
    <source>
        <strain evidence="9 10">CHu50b-6-2</strain>
    </source>
</reference>
<dbReference type="InterPro" id="IPR007627">
    <property type="entry name" value="RNA_pol_sigma70_r2"/>
</dbReference>
<dbReference type="AlphaFoldDB" id="A0A5C8UNK7"/>
<keyword evidence="4" id="KW-0804">Transcription</keyword>
<proteinExistence type="inferred from homology"/>
<sequence length="476" mass="51468">MRRSRSLRSTRWPGSARSRSGRSGRSTPSNRSAVTSPTDARGAVASSVASASAEETARIVSTLIRVTGDWALAEDCVQDAFARALVDWPVHGIPSKPGAWLTTVAKNGAIDRLRRSATERAALRQLAIVAELEQLGRDGQERSELGDGPLGDDRLRLIFTCCHPALPMEARVALTLRTVAGLTTEEIARAFLVSESTMAKRLVRARAKIRDAGIPYRVPPPRLLPGRTAGVLAVLYLLFNEGYSATGDQLVREPLAREAIRLTRLLVGLLGESPHTSEALGLLALMLFQHARTAARVDSAGDVVTLEEQDRSLWDAGAIAEGVALLRTADRRCLERHERPGRYHLQAAIAGCHLMAREAGSTDFARVAVLYEALALIAPSPVVELNRAVAVAMSQGAEAGLALVDALDRAGSLDGYYLLPATRADLLRRLGRTTEAARDYRRARDLAPSEAERRYLSRRLAEGRGSAAERSFPDGQ</sequence>
<evidence type="ECO:0000256" key="4">
    <source>
        <dbReference type="ARBA" id="ARBA00023163"/>
    </source>
</evidence>
<name>A0A5C8UNK7_9MICO</name>
<protein>
    <submittedName>
        <fullName evidence="9">RNA polymerase sigma factor</fullName>
    </submittedName>
</protein>
<keyword evidence="3" id="KW-0731">Sigma factor</keyword>
<evidence type="ECO:0000313" key="10">
    <source>
        <dbReference type="Proteomes" id="UP000321379"/>
    </source>
</evidence>
<dbReference type="Gene3D" id="1.10.10.10">
    <property type="entry name" value="Winged helix-like DNA-binding domain superfamily/Winged helix DNA-binding domain"/>
    <property type="match status" value="1"/>
</dbReference>
<evidence type="ECO:0000256" key="2">
    <source>
        <dbReference type="ARBA" id="ARBA00023015"/>
    </source>
</evidence>
<dbReference type="Pfam" id="PF20239">
    <property type="entry name" value="DUF6596"/>
    <property type="match status" value="1"/>
</dbReference>
<dbReference type="SUPFAM" id="SSF88659">
    <property type="entry name" value="Sigma3 and sigma4 domains of RNA polymerase sigma factors"/>
    <property type="match status" value="1"/>
</dbReference>
<dbReference type="InterPro" id="IPR046531">
    <property type="entry name" value="DUF6596"/>
</dbReference>
<dbReference type="EMBL" id="VRMG01000008">
    <property type="protein sequence ID" value="TXN29898.1"/>
    <property type="molecule type" value="Genomic_DNA"/>
</dbReference>
<feature type="compositionally biased region" description="Low complexity" evidence="5">
    <location>
        <begin position="14"/>
        <end position="32"/>
    </location>
</feature>
<dbReference type="InterPro" id="IPR013324">
    <property type="entry name" value="RNA_pol_sigma_r3/r4-like"/>
</dbReference>
<dbReference type="NCBIfam" id="TIGR02937">
    <property type="entry name" value="sigma70-ECF"/>
    <property type="match status" value="1"/>
</dbReference>
<dbReference type="InterPro" id="IPR013325">
    <property type="entry name" value="RNA_pol_sigma_r2"/>
</dbReference>
<evidence type="ECO:0000259" key="6">
    <source>
        <dbReference type="Pfam" id="PF04542"/>
    </source>
</evidence>
<dbReference type="GO" id="GO:0016987">
    <property type="term" value="F:sigma factor activity"/>
    <property type="evidence" value="ECO:0007669"/>
    <property type="project" value="UniProtKB-KW"/>
</dbReference>
<accession>A0A5C8UNK7</accession>
<comment type="similarity">
    <text evidence="1">Belongs to the sigma-70 factor family. ECF subfamily.</text>
</comment>
<feature type="region of interest" description="Disordered" evidence="5">
    <location>
        <begin position="1"/>
        <end position="41"/>
    </location>
</feature>
<dbReference type="GO" id="GO:0003677">
    <property type="term" value="F:DNA binding"/>
    <property type="evidence" value="ECO:0007669"/>
    <property type="project" value="InterPro"/>
</dbReference>
<feature type="domain" description="RNA polymerase sigma factor 70 region 4 type 2" evidence="7">
    <location>
        <begin position="158"/>
        <end position="209"/>
    </location>
</feature>
<dbReference type="InterPro" id="IPR013249">
    <property type="entry name" value="RNA_pol_sigma70_r4_t2"/>
</dbReference>
<evidence type="ECO:0000259" key="7">
    <source>
        <dbReference type="Pfam" id="PF08281"/>
    </source>
</evidence>
<dbReference type="InterPro" id="IPR014284">
    <property type="entry name" value="RNA_pol_sigma-70_dom"/>
</dbReference>
<evidence type="ECO:0000256" key="1">
    <source>
        <dbReference type="ARBA" id="ARBA00010641"/>
    </source>
</evidence>
<gene>
    <name evidence="9" type="ORF">FVP33_12230</name>
</gene>
<dbReference type="GO" id="GO:0006352">
    <property type="term" value="P:DNA-templated transcription initiation"/>
    <property type="evidence" value="ECO:0007669"/>
    <property type="project" value="InterPro"/>
</dbReference>
<comment type="caution">
    <text evidence="9">The sequence shown here is derived from an EMBL/GenBank/DDBJ whole genome shotgun (WGS) entry which is preliminary data.</text>
</comment>
<evidence type="ECO:0000313" key="9">
    <source>
        <dbReference type="EMBL" id="TXN29898.1"/>
    </source>
</evidence>
<dbReference type="InterPro" id="IPR036388">
    <property type="entry name" value="WH-like_DNA-bd_sf"/>
</dbReference>
<dbReference type="Gene3D" id="1.10.1740.10">
    <property type="match status" value="1"/>
</dbReference>
<dbReference type="SUPFAM" id="SSF88946">
    <property type="entry name" value="Sigma2 domain of RNA polymerase sigma factors"/>
    <property type="match status" value="1"/>
</dbReference>
<dbReference type="Pfam" id="PF04542">
    <property type="entry name" value="Sigma70_r2"/>
    <property type="match status" value="1"/>
</dbReference>
<dbReference type="PANTHER" id="PTHR47756:SF2">
    <property type="entry name" value="BLL6612 PROTEIN"/>
    <property type="match status" value="1"/>
</dbReference>
<evidence type="ECO:0000259" key="8">
    <source>
        <dbReference type="Pfam" id="PF20239"/>
    </source>
</evidence>
<feature type="domain" description="RNA polymerase sigma-70 region 2" evidence="6">
    <location>
        <begin position="58"/>
        <end position="117"/>
    </location>
</feature>
<keyword evidence="2" id="KW-0805">Transcription regulation</keyword>
<evidence type="ECO:0000256" key="3">
    <source>
        <dbReference type="ARBA" id="ARBA00023082"/>
    </source>
</evidence>
<dbReference type="Proteomes" id="UP000321379">
    <property type="component" value="Unassembled WGS sequence"/>
</dbReference>